<protein>
    <submittedName>
        <fullName evidence="1">Bm9743</fullName>
    </submittedName>
</protein>
<gene>
    <name evidence="1 2" type="ORF">Bm9743</name>
    <name evidence="1" type="ORF">BM_Bm9743</name>
</gene>
<organism evidence="1">
    <name type="scientific">Brugia malayi</name>
    <name type="common">Filarial nematode worm</name>
    <dbReference type="NCBI Taxonomy" id="6279"/>
    <lineage>
        <taxon>Eukaryota</taxon>
        <taxon>Metazoa</taxon>
        <taxon>Ecdysozoa</taxon>
        <taxon>Nematoda</taxon>
        <taxon>Chromadorea</taxon>
        <taxon>Rhabditida</taxon>
        <taxon>Spirurina</taxon>
        <taxon>Spiruromorpha</taxon>
        <taxon>Filarioidea</taxon>
        <taxon>Onchocercidae</taxon>
        <taxon>Brugia</taxon>
    </lineage>
</organism>
<dbReference type="WormBase" id="Bm9743">
    <property type="protein sequence ID" value="BM45012"/>
    <property type="gene ID" value="WBGene00230004"/>
</dbReference>
<evidence type="ECO:0000313" key="2">
    <source>
        <dbReference type="WormBase" id="Bm9743"/>
    </source>
</evidence>
<evidence type="ECO:0000313" key="1">
    <source>
        <dbReference type="EMBL" id="CDP95352.1"/>
    </source>
</evidence>
<sequence length="96" mass="11246">MPWCAEIRPVLSRLRWCDASSDVDEDAFKKVVWKSDSALGNSMLKRSRNAAVDISSAYPDCWRVDENSFYHTFLLGRAKTERDLLLWEWPHSVRKK</sequence>
<proteinExistence type="predicted"/>
<reference evidence="1" key="2">
    <citation type="submission" date="2012-12" db="EMBL/GenBank/DDBJ databases">
        <authorList>
            <person name="Gao Y.W."/>
            <person name="Fan S.T."/>
            <person name="Sun H.T."/>
            <person name="Wang Z."/>
            <person name="Gao X.L."/>
            <person name="Li Y.G."/>
            <person name="Wang T.C."/>
            <person name="Zhang K."/>
            <person name="Xu W.W."/>
            <person name="Yu Z.J."/>
            <person name="Xia X.Z."/>
        </authorList>
    </citation>
    <scope>NUCLEOTIDE SEQUENCE</scope>
    <source>
        <strain evidence="1">FR3</strain>
    </source>
</reference>
<reference evidence="1" key="1">
    <citation type="journal article" date="2007" name="Science">
        <title>Draft genome of the filarial nematode parasite Brugia malayi.</title>
        <authorList>
            <person name="Ghedin E."/>
            <person name="Wang S."/>
            <person name="Spiro D."/>
            <person name="Caler E."/>
            <person name="Zhao Q."/>
            <person name="Crabtree J."/>
            <person name="Allen J.E."/>
            <person name="Delcher A.L."/>
            <person name="Guiliano D.B."/>
            <person name="Miranda-Saavedra D."/>
            <person name="Angiuoli S.V."/>
            <person name="Creasy T."/>
            <person name="Amedeo P."/>
            <person name="Haas B."/>
            <person name="El-Sayed N.M."/>
            <person name="Wortman J.R."/>
            <person name="Feldblyum T."/>
            <person name="Tallon L."/>
            <person name="Schatz M."/>
            <person name="Shumway M."/>
            <person name="Koo H."/>
            <person name="Salzberg S.L."/>
            <person name="Schobel S."/>
            <person name="Pertea M."/>
            <person name="Pop M."/>
            <person name="White O."/>
            <person name="Barton G.J."/>
            <person name="Carlow C.K."/>
            <person name="Crawford M.J."/>
            <person name="Daub J."/>
            <person name="Dimmic M.W."/>
            <person name="Estes C.F."/>
            <person name="Foster J.M."/>
            <person name="Ganatra M."/>
            <person name="Gregory W.F."/>
            <person name="Johnson N.M."/>
            <person name="Jin J."/>
            <person name="Komuniecki R."/>
            <person name="Korf I."/>
            <person name="Kumar S."/>
            <person name="Laney S."/>
            <person name="Li B.W."/>
            <person name="Li W."/>
            <person name="Lindblom T.H."/>
            <person name="Lustigman S."/>
            <person name="Ma D."/>
            <person name="Maina C.V."/>
            <person name="Martin D.M."/>
            <person name="McCarter J.P."/>
            <person name="McReynolds L."/>
            <person name="Mitreva M."/>
            <person name="Nutman T.B."/>
            <person name="Parkinson J."/>
            <person name="Peregrin-Alvarez J.M."/>
            <person name="Poole C."/>
            <person name="Ren Q."/>
            <person name="Saunders L."/>
            <person name="Sluder A.E."/>
            <person name="Smith K."/>
            <person name="Stanke M."/>
            <person name="Unnasch T.R."/>
            <person name="Ware J."/>
            <person name="Wei A.D."/>
            <person name="Weil G."/>
            <person name="Williams D.J."/>
            <person name="Zhang Y."/>
            <person name="Williams S.A."/>
            <person name="Fraser-Liggett C."/>
            <person name="Slatko B."/>
            <person name="Blaxter M.L."/>
            <person name="Scott A.L."/>
        </authorList>
    </citation>
    <scope>NUCLEOTIDE SEQUENCE</scope>
    <source>
        <strain evidence="1">FR3</strain>
    </source>
</reference>
<name>A0A0J9XTV0_BRUMA</name>
<accession>A0A0J9XTV0</accession>
<dbReference type="AlphaFoldDB" id="A0A0J9XTV0"/>
<dbReference type="EMBL" id="LN856939">
    <property type="protein sequence ID" value="CDP95352.1"/>
    <property type="molecule type" value="Genomic_DNA"/>
</dbReference>